<reference evidence="2 3" key="1">
    <citation type="submission" date="2014-03" db="EMBL/GenBank/DDBJ databases">
        <title>Bradyrhizobium valentinum sp. nov., isolated from effective nodules of Lupinus mariae-josephae, a lupine endemic of basic-lime soils in Eastern Spain.</title>
        <authorList>
            <person name="Duran D."/>
            <person name="Rey L."/>
            <person name="Navarro A."/>
            <person name="Busquets A."/>
            <person name="Imperial J."/>
            <person name="Ruiz-Argueso T."/>
        </authorList>
    </citation>
    <scope>NUCLEOTIDE SEQUENCE [LARGE SCALE GENOMIC DNA]</scope>
    <source>
        <strain evidence="2 3">LmjM3</strain>
    </source>
</reference>
<dbReference type="AlphaFoldDB" id="A0A0R3LNA6"/>
<comment type="caution">
    <text evidence="2">The sequence shown here is derived from an EMBL/GenBank/DDBJ whole genome shotgun (WGS) entry which is preliminary data.</text>
</comment>
<evidence type="ECO:0008006" key="4">
    <source>
        <dbReference type="Google" id="ProtNLM"/>
    </source>
</evidence>
<dbReference type="Proteomes" id="UP000051913">
    <property type="component" value="Unassembled WGS sequence"/>
</dbReference>
<evidence type="ECO:0000256" key="1">
    <source>
        <dbReference type="SAM" id="MobiDB-lite"/>
    </source>
</evidence>
<feature type="region of interest" description="Disordered" evidence="1">
    <location>
        <begin position="1"/>
        <end position="36"/>
    </location>
</feature>
<evidence type="ECO:0000313" key="2">
    <source>
        <dbReference type="EMBL" id="KRR09313.1"/>
    </source>
</evidence>
<dbReference type="RefSeq" id="WP_057850257.1">
    <property type="nucleotide sequence ID" value="NZ_LLXX01000066.1"/>
</dbReference>
<sequence length="69" mass="7063">MNAGAPDIGPTGSNNGADFDGTEGADDANSQAAQQRKAFETALGMIAMRIVSDAQADLDSAMDDTEEDV</sequence>
<protein>
    <recommendedName>
        <fullName evidence="4">Nodulation protein NopC</fullName>
    </recommendedName>
</protein>
<keyword evidence="3" id="KW-1185">Reference proteome</keyword>
<evidence type="ECO:0000313" key="3">
    <source>
        <dbReference type="Proteomes" id="UP000051913"/>
    </source>
</evidence>
<organism evidence="2 3">
    <name type="scientific">Bradyrhizobium valentinum</name>
    <dbReference type="NCBI Taxonomy" id="1518501"/>
    <lineage>
        <taxon>Bacteria</taxon>
        <taxon>Pseudomonadati</taxon>
        <taxon>Pseudomonadota</taxon>
        <taxon>Alphaproteobacteria</taxon>
        <taxon>Hyphomicrobiales</taxon>
        <taxon>Nitrobacteraceae</taxon>
        <taxon>Bradyrhizobium</taxon>
    </lineage>
</organism>
<gene>
    <name evidence="2" type="ORF">CP49_21080</name>
</gene>
<accession>A0A0R3LNA6</accession>
<dbReference type="EMBL" id="LLXX01000066">
    <property type="protein sequence ID" value="KRR09313.1"/>
    <property type="molecule type" value="Genomic_DNA"/>
</dbReference>
<name>A0A0R3LNA6_9BRAD</name>
<proteinExistence type="predicted"/>